<dbReference type="EMBL" id="QZJF01000025">
    <property type="protein sequence ID" value="RJR26212.1"/>
    <property type="molecule type" value="Genomic_DNA"/>
</dbReference>
<sequence>MKNDRLTSISIRQKQANAIEEAQVASFVKAANRLNNSSVKEVLSVSTGSGYWDYILLENIKDIRKIIATDIVECPLTNEDIETLKTLTQWEFVRLRAEEPFPFPDDQFDLIIHEDVIEHVSKTYLFMREQMRVLKKGGYLIFGTPNLLRPANILKLLLGSLNFPYKFSHNKEIGDYIHIQEFTKWQLHTLLTELGFTNIHFDEVYFGLSTLKISASPKNRIAKGLCHYFTVICQK</sequence>
<dbReference type="CDD" id="cd02440">
    <property type="entry name" value="AdoMet_MTases"/>
    <property type="match status" value="1"/>
</dbReference>
<evidence type="ECO:0000259" key="1">
    <source>
        <dbReference type="Pfam" id="PF08241"/>
    </source>
</evidence>
<dbReference type="SUPFAM" id="SSF53335">
    <property type="entry name" value="S-adenosyl-L-methionine-dependent methyltransferases"/>
    <property type="match status" value="1"/>
</dbReference>
<feature type="domain" description="Methyltransferase type 11" evidence="1">
    <location>
        <begin position="45"/>
        <end position="142"/>
    </location>
</feature>
<dbReference type="Proteomes" id="UP000265540">
    <property type="component" value="Unassembled WGS sequence"/>
</dbReference>
<evidence type="ECO:0000313" key="3">
    <source>
        <dbReference type="Proteomes" id="UP000265540"/>
    </source>
</evidence>
<dbReference type="InterPro" id="IPR013216">
    <property type="entry name" value="Methyltransf_11"/>
</dbReference>
<dbReference type="AlphaFoldDB" id="A0A3A4ZAE3"/>
<evidence type="ECO:0000313" key="2">
    <source>
        <dbReference type="EMBL" id="RJR26212.1"/>
    </source>
</evidence>
<gene>
    <name evidence="2" type="ORF">C4561_05725</name>
</gene>
<dbReference type="Gene3D" id="3.40.50.150">
    <property type="entry name" value="Vaccinia Virus protein VP39"/>
    <property type="match status" value="1"/>
</dbReference>
<comment type="caution">
    <text evidence="2">The sequence shown here is derived from an EMBL/GenBank/DDBJ whole genome shotgun (WGS) entry which is preliminary data.</text>
</comment>
<proteinExistence type="predicted"/>
<dbReference type="GO" id="GO:0032259">
    <property type="term" value="P:methylation"/>
    <property type="evidence" value="ECO:0007669"/>
    <property type="project" value="UniProtKB-KW"/>
</dbReference>
<dbReference type="PANTHER" id="PTHR43591">
    <property type="entry name" value="METHYLTRANSFERASE"/>
    <property type="match status" value="1"/>
</dbReference>
<name>A0A3A4ZAE3_UNCKA</name>
<keyword evidence="2" id="KW-0808">Transferase</keyword>
<reference evidence="2 3" key="1">
    <citation type="journal article" date="2017" name="ISME J.">
        <title>Energy and carbon metabolisms in a deep terrestrial subsurface fluid microbial community.</title>
        <authorList>
            <person name="Momper L."/>
            <person name="Jungbluth S.P."/>
            <person name="Lee M.D."/>
            <person name="Amend J.P."/>
        </authorList>
    </citation>
    <scope>NUCLEOTIDE SEQUENCE [LARGE SCALE GENOMIC DNA]</scope>
    <source>
        <strain evidence="2">SURF_46</strain>
    </source>
</reference>
<protein>
    <submittedName>
        <fullName evidence="2">SAM-dependent methyltransferase</fullName>
    </submittedName>
</protein>
<dbReference type="InterPro" id="IPR029063">
    <property type="entry name" value="SAM-dependent_MTases_sf"/>
</dbReference>
<keyword evidence="2" id="KW-0489">Methyltransferase</keyword>
<organism evidence="2 3">
    <name type="scientific">candidate division WWE3 bacterium</name>
    <dbReference type="NCBI Taxonomy" id="2053526"/>
    <lineage>
        <taxon>Bacteria</taxon>
        <taxon>Katanobacteria</taxon>
    </lineage>
</organism>
<dbReference type="Pfam" id="PF08241">
    <property type="entry name" value="Methyltransf_11"/>
    <property type="match status" value="1"/>
</dbReference>
<dbReference type="GO" id="GO:0008757">
    <property type="term" value="F:S-adenosylmethionine-dependent methyltransferase activity"/>
    <property type="evidence" value="ECO:0007669"/>
    <property type="project" value="InterPro"/>
</dbReference>
<dbReference type="PANTHER" id="PTHR43591:SF24">
    <property type="entry name" value="2-METHOXY-6-POLYPRENYL-1,4-BENZOQUINOL METHYLASE, MITOCHONDRIAL"/>
    <property type="match status" value="1"/>
</dbReference>
<accession>A0A3A4ZAE3</accession>